<dbReference type="PANTHER" id="PTHR11937">
    <property type="entry name" value="ACTIN"/>
    <property type="match status" value="1"/>
</dbReference>
<evidence type="ECO:0000313" key="3">
    <source>
        <dbReference type="EMBL" id="KIY51189.1"/>
    </source>
</evidence>
<dbReference type="AlphaFoldDB" id="A0A0D7AHH1"/>
<comment type="similarity">
    <text evidence="1">Belongs to the actin family.</text>
</comment>
<reference evidence="3 4" key="1">
    <citation type="journal article" date="2015" name="Fungal Genet. Biol.">
        <title>Evolution of novel wood decay mechanisms in Agaricales revealed by the genome sequences of Fistulina hepatica and Cylindrobasidium torrendii.</title>
        <authorList>
            <person name="Floudas D."/>
            <person name="Held B.W."/>
            <person name="Riley R."/>
            <person name="Nagy L.G."/>
            <person name="Koehler G."/>
            <person name="Ransdell A.S."/>
            <person name="Younus H."/>
            <person name="Chow J."/>
            <person name="Chiniquy J."/>
            <person name="Lipzen A."/>
            <person name="Tritt A."/>
            <person name="Sun H."/>
            <person name="Haridas S."/>
            <person name="LaButti K."/>
            <person name="Ohm R.A."/>
            <person name="Kues U."/>
            <person name="Blanchette R.A."/>
            <person name="Grigoriev I.V."/>
            <person name="Minto R.E."/>
            <person name="Hibbett D.S."/>
        </authorList>
    </citation>
    <scope>NUCLEOTIDE SEQUENCE [LARGE SCALE GENOMIC DNA]</scope>
    <source>
        <strain evidence="3 4">ATCC 64428</strain>
    </source>
</reference>
<dbReference type="InterPro" id="IPR043129">
    <property type="entry name" value="ATPase_NBD"/>
</dbReference>
<dbReference type="SMART" id="SM00268">
    <property type="entry name" value="ACTIN"/>
    <property type="match status" value="1"/>
</dbReference>
<accession>A0A0D7AHH1</accession>
<dbReference type="Proteomes" id="UP000054144">
    <property type="component" value="Unassembled WGS sequence"/>
</dbReference>
<evidence type="ECO:0000313" key="4">
    <source>
        <dbReference type="Proteomes" id="UP000054144"/>
    </source>
</evidence>
<feature type="region of interest" description="Disordered" evidence="2">
    <location>
        <begin position="369"/>
        <end position="478"/>
    </location>
</feature>
<feature type="region of interest" description="Disordered" evidence="2">
    <location>
        <begin position="1"/>
        <end position="23"/>
    </location>
</feature>
<dbReference type="SUPFAM" id="SSF53067">
    <property type="entry name" value="Actin-like ATPase domain"/>
    <property type="match status" value="2"/>
</dbReference>
<dbReference type="FunFam" id="3.30.420.40:FF:000058">
    <property type="entry name" value="Putative actin-related protein 5"/>
    <property type="match status" value="1"/>
</dbReference>
<evidence type="ECO:0000256" key="2">
    <source>
        <dbReference type="SAM" id="MobiDB-lite"/>
    </source>
</evidence>
<evidence type="ECO:0000256" key="1">
    <source>
        <dbReference type="RuleBase" id="RU000487"/>
    </source>
</evidence>
<dbReference type="EMBL" id="KN881666">
    <property type="protein sequence ID" value="KIY51189.1"/>
    <property type="molecule type" value="Genomic_DNA"/>
</dbReference>
<protein>
    <submittedName>
        <fullName evidence="3">Chromatin remodeling complex subunit</fullName>
    </submittedName>
</protein>
<feature type="compositionally biased region" description="Basic and acidic residues" evidence="2">
    <location>
        <begin position="414"/>
        <end position="450"/>
    </location>
</feature>
<dbReference type="Gene3D" id="3.30.420.40">
    <property type="match status" value="2"/>
</dbReference>
<feature type="compositionally biased region" description="Acidic residues" evidence="2">
    <location>
        <begin position="391"/>
        <end position="400"/>
    </location>
</feature>
<sequence length="726" mass="82794">MEDTQTNITYLPPVELPSLPPPPLSHETYREQYTPLVIDNGSSTLRWGFATYDEPFSGQNVIAKFKERKTNRPLTLFGEAVEMENASRIQARYPWEGDVLTNFDALENALDYAFIQLGIDTPTVDHPVLMTERIGSLLHSRSLTSELLFEQYSVPSVAYCIDSLMSFYKNNVSTSFASDGLVLSFNTASTSVIPVLQGKGLLSHAKRIPWGASQASEYLLKLVQLKYANFPTRVTISQANWMFRNLCEFAIDYPTHIRALADPLALHAADRIVQFPYVLTAIEEKTEEELAQIAERRKEQGRKLQEMAMKNRAEKLVRKEQELQELVDLKESKEDLRSAQWLKRLEEEDFENEDELDEAIKKLETHLRKAKKKDGDADEPMEEPSYPLLDVPDEELDEEALKEKRKQRLMKAGFDARMRARKEKEREREEKEQEERLDRDEREHNLQEWSRKRKHEHQTLMTKIKGRARRRAALSDRKSAAAQARMKNIANLAAQDDRVSKKKRKGNGEDNFGADDADWAIYRQINTVAESSDEEQDLQRLIALETQLLAHDPTFTEEHTHAALTSQRSALLTAFKPVYDEGDSQGNTRIHLNVERWRACETWFAPGMAGVDSAGLGEVVQSILARFSEAERGRLVNNVFLTGAPAQMRGLIPRVHASLRPIMPPGMPINVVMASDPVLDAWKGMAAFSLTDEFKSVGVTRAQYDEFGGERIKKWWAGNWNGGFIP</sequence>
<name>A0A0D7AHH1_9AGAR</name>
<keyword evidence="4" id="KW-1185">Reference proteome</keyword>
<proteinExistence type="inferred from homology"/>
<dbReference type="OrthoDB" id="7340501at2759"/>
<organism evidence="3 4">
    <name type="scientific">Fistulina hepatica ATCC 64428</name>
    <dbReference type="NCBI Taxonomy" id="1128425"/>
    <lineage>
        <taxon>Eukaryota</taxon>
        <taxon>Fungi</taxon>
        <taxon>Dikarya</taxon>
        <taxon>Basidiomycota</taxon>
        <taxon>Agaricomycotina</taxon>
        <taxon>Agaricomycetes</taxon>
        <taxon>Agaricomycetidae</taxon>
        <taxon>Agaricales</taxon>
        <taxon>Fistulinaceae</taxon>
        <taxon>Fistulina</taxon>
    </lineage>
</organism>
<feature type="compositionally biased region" description="Pro residues" evidence="2">
    <location>
        <begin position="14"/>
        <end position="23"/>
    </location>
</feature>
<gene>
    <name evidence="3" type="ORF">FISHEDRAFT_37470</name>
</gene>
<dbReference type="Pfam" id="PF00022">
    <property type="entry name" value="Actin"/>
    <property type="match status" value="2"/>
</dbReference>
<dbReference type="InterPro" id="IPR004000">
    <property type="entry name" value="Actin"/>
</dbReference>